<evidence type="ECO:0000256" key="2">
    <source>
        <dbReference type="ARBA" id="ARBA00022801"/>
    </source>
</evidence>
<dbReference type="GO" id="GO:0004553">
    <property type="term" value="F:hydrolase activity, hydrolyzing O-glycosyl compounds"/>
    <property type="evidence" value="ECO:0007669"/>
    <property type="project" value="InterPro"/>
</dbReference>
<dbReference type="InterPro" id="IPR008979">
    <property type="entry name" value="Galactose-bd-like_sf"/>
</dbReference>
<gene>
    <name evidence="9" type="ORF">AA0117_g9595</name>
    <name evidence="8" type="ORF">CC77DRAFT_926109</name>
</gene>
<dbReference type="EMBL" id="PDXD01000033">
    <property type="protein sequence ID" value="RYN71352.1"/>
    <property type="molecule type" value="Genomic_DNA"/>
</dbReference>
<dbReference type="SUPFAM" id="SSF51445">
    <property type="entry name" value="(Trans)glycosidases"/>
    <property type="match status" value="1"/>
</dbReference>
<dbReference type="Gene3D" id="3.20.20.80">
    <property type="entry name" value="Glycosidases"/>
    <property type="match status" value="1"/>
</dbReference>
<keyword evidence="2 8" id="KW-0378">Hydrolase</keyword>
<dbReference type="SUPFAM" id="SSF49303">
    <property type="entry name" value="beta-Galactosidase/glucuronidase domain"/>
    <property type="match status" value="1"/>
</dbReference>
<dbReference type="Gene3D" id="2.60.120.260">
    <property type="entry name" value="Galactose-binding domain-like"/>
    <property type="match status" value="1"/>
</dbReference>
<dbReference type="Proteomes" id="UP000077248">
    <property type="component" value="Unassembled WGS sequence"/>
</dbReference>
<dbReference type="InterPro" id="IPR006102">
    <property type="entry name" value="Ig-like_GH2"/>
</dbReference>
<evidence type="ECO:0000313" key="8">
    <source>
        <dbReference type="EMBL" id="OAG25629.1"/>
    </source>
</evidence>
<reference evidence="11" key="2">
    <citation type="journal article" date="2019" name="bioRxiv">
        <title>Genomics, evolutionary history and diagnostics of the Alternaria alternata species group including apple and Asian pear pathotypes.</title>
        <authorList>
            <person name="Armitage A.D."/>
            <person name="Cockerton H.M."/>
            <person name="Sreenivasaprasad S."/>
            <person name="Woodhall J.W."/>
            <person name="Lane C.R."/>
            <person name="Harrison R.J."/>
            <person name="Clarkson J.P."/>
        </authorList>
    </citation>
    <scope>NUCLEOTIDE SEQUENCE [LARGE SCALE GENOMIC DNA]</scope>
    <source>
        <strain evidence="11">FERA 1177</strain>
    </source>
</reference>
<keyword evidence="10" id="KW-1185">Reference proteome</keyword>
<evidence type="ECO:0000313" key="10">
    <source>
        <dbReference type="Proteomes" id="UP000077248"/>
    </source>
</evidence>
<dbReference type="Pfam" id="PF00703">
    <property type="entry name" value="Glyco_hydro_2"/>
    <property type="match status" value="1"/>
</dbReference>
<accession>A0A177E3S9</accession>
<dbReference type="InterPro" id="IPR006104">
    <property type="entry name" value="Glyco_hydro_2_N"/>
</dbReference>
<comment type="similarity">
    <text evidence="1">Belongs to the glycosyl hydrolase 2 family.</text>
</comment>
<name>A0A177E3S9_ALTAL</name>
<dbReference type="InterPro" id="IPR017853">
    <property type="entry name" value="GH"/>
</dbReference>
<dbReference type="EMBL" id="KV441470">
    <property type="protein sequence ID" value="OAG25629.1"/>
    <property type="molecule type" value="Genomic_DNA"/>
</dbReference>
<dbReference type="InterPro" id="IPR036156">
    <property type="entry name" value="Beta-gal/glucu_dom_sf"/>
</dbReference>
<feature type="signal peptide" evidence="4">
    <location>
        <begin position="1"/>
        <end position="20"/>
    </location>
</feature>
<dbReference type="InterPro" id="IPR006103">
    <property type="entry name" value="Glyco_hydro_2_cat"/>
</dbReference>
<evidence type="ECO:0000256" key="3">
    <source>
        <dbReference type="ARBA" id="ARBA00023295"/>
    </source>
</evidence>
<sequence length="660" mass="73939">MQLSFGIVASFLALASTAHTDKKIYSRQSNGTEYKVGYTPLKTDWTDTVGTNPWPEYPRPRLQRPDWKNLNGVWGYRNTTNGSDASPPFGQTLENPVLVPFCLESALSGVTGKGRMWSWYQTTFEVPTSWPSDNSVILNFGAVDYEATIFVNSQKAGFHRGGYFEFSVDVTPYLNMNGTNELLVYSFDPTDVDDVQIPIGKQTLNRGGMIWYTPCSGIWQTVWLESTPKEHISKLDLTADMNGNVNVFVHSSTNSTSTAYEITVHELNSNDAKATATGTSGSSFTFTVSSPELWTPSSPVLYNITVKMGSDTIQSYTGFRTVSRGAINGIQRPLLNGQFIFPFGTLDQGYWPDGIYTPPSVEAMVYDLKVLKNVGYNMVRKHIKVEPALFYRACDEMGMLVIQDMPSLRPDLPDGVCGSKRLAGEAAQAEFDRELGLMVEQLKSYPSIFAWTIYNEEWGQATNGPPWPEFNLTDMVRKIDPTRLVNAVSGWTDHRAGDFDDNHHYSTPQCGTPFWSNQGSGYDSAYDSSRIGLQGEFGGIGTQLVENNFDHAWYKELSSQTAYELTNGTGWWNYRCHDLLVQLREQIDLFACSGGVWTQTTDVEGEVNGMMTYDRKIIRMNETMWKQDIQALYDAAERRANNATMVIRATDMEGLQYGMS</sequence>
<evidence type="ECO:0000259" key="5">
    <source>
        <dbReference type="Pfam" id="PF00703"/>
    </source>
</evidence>
<feature type="domain" description="Glycoside hydrolase family 2 catalytic" evidence="6">
    <location>
        <begin position="361"/>
        <end position="500"/>
    </location>
</feature>
<dbReference type="InterPro" id="IPR051913">
    <property type="entry name" value="GH2_Domain-Containing"/>
</dbReference>
<evidence type="ECO:0000313" key="11">
    <source>
        <dbReference type="Proteomes" id="UP000291422"/>
    </source>
</evidence>
<feature type="domain" description="Glycoside hydrolase family 2 immunoglobulin-like beta-sandwich" evidence="5">
    <location>
        <begin position="234"/>
        <end position="320"/>
    </location>
</feature>
<dbReference type="KEGG" id="aalt:CC77DRAFT_926109"/>
<reference evidence="9" key="3">
    <citation type="journal article" date="2019" name="J. ISSAAS">
        <title>Genomics, evolutionary history and diagnostics of the Alternaria alternata species group including apple and Asian pear pathotypes.</title>
        <authorList>
            <person name="Armitage A.D."/>
            <person name="Cockerton H.M."/>
            <person name="Sreenivasaprasad S."/>
            <person name="Woodhall J."/>
            <person name="Lane C."/>
            <person name="Harrison R.J."/>
            <person name="Clarkson J.P."/>
        </authorList>
    </citation>
    <scope>NUCLEOTIDE SEQUENCE</scope>
    <source>
        <strain evidence="9">FERA 1177</strain>
    </source>
</reference>
<dbReference type="InterPro" id="IPR013783">
    <property type="entry name" value="Ig-like_fold"/>
</dbReference>
<feature type="domain" description="Glycosyl hydrolases family 2 sugar binding" evidence="7">
    <location>
        <begin position="118"/>
        <end position="190"/>
    </location>
</feature>
<evidence type="ECO:0000259" key="6">
    <source>
        <dbReference type="Pfam" id="PF02836"/>
    </source>
</evidence>
<dbReference type="PANTHER" id="PTHR42732:SF2">
    <property type="entry name" value="BETA-MANNOSIDASE"/>
    <property type="match status" value="1"/>
</dbReference>
<dbReference type="Proteomes" id="UP000291422">
    <property type="component" value="Unassembled WGS sequence"/>
</dbReference>
<organism evidence="8 10">
    <name type="scientific">Alternaria alternata</name>
    <name type="common">Alternaria rot fungus</name>
    <name type="synonym">Torula alternata</name>
    <dbReference type="NCBI Taxonomy" id="5599"/>
    <lineage>
        <taxon>Eukaryota</taxon>
        <taxon>Fungi</taxon>
        <taxon>Dikarya</taxon>
        <taxon>Ascomycota</taxon>
        <taxon>Pezizomycotina</taxon>
        <taxon>Dothideomycetes</taxon>
        <taxon>Pleosporomycetidae</taxon>
        <taxon>Pleosporales</taxon>
        <taxon>Pleosporineae</taxon>
        <taxon>Pleosporaceae</taxon>
        <taxon>Alternaria</taxon>
        <taxon>Alternaria sect. Alternaria</taxon>
        <taxon>Alternaria alternata complex</taxon>
    </lineage>
</organism>
<protein>
    <submittedName>
        <fullName evidence="8">Glycoside hydrolase</fullName>
    </submittedName>
</protein>
<keyword evidence="4" id="KW-0732">Signal</keyword>
<dbReference type="SUPFAM" id="SSF49785">
    <property type="entry name" value="Galactose-binding domain-like"/>
    <property type="match status" value="1"/>
</dbReference>
<evidence type="ECO:0000256" key="4">
    <source>
        <dbReference type="SAM" id="SignalP"/>
    </source>
</evidence>
<evidence type="ECO:0000256" key="1">
    <source>
        <dbReference type="ARBA" id="ARBA00007401"/>
    </source>
</evidence>
<dbReference type="GO" id="GO:0005975">
    <property type="term" value="P:carbohydrate metabolic process"/>
    <property type="evidence" value="ECO:0007669"/>
    <property type="project" value="InterPro"/>
</dbReference>
<feature type="chain" id="PRO_5040669981" evidence="4">
    <location>
        <begin position="21"/>
        <end position="660"/>
    </location>
</feature>
<reference evidence="8 10" key="1">
    <citation type="submission" date="2016-05" db="EMBL/GenBank/DDBJ databases">
        <title>Comparative analysis of secretome profiles of manganese(II)-oxidizing ascomycete fungi.</title>
        <authorList>
            <consortium name="DOE Joint Genome Institute"/>
            <person name="Zeiner C.A."/>
            <person name="Purvine S.O."/>
            <person name="Zink E.M."/>
            <person name="Wu S."/>
            <person name="Pasa-Tolic L."/>
            <person name="Chaput D.L."/>
            <person name="Haridas S."/>
            <person name="Grigoriev I.V."/>
            <person name="Santelli C.M."/>
            <person name="Hansel C.M."/>
        </authorList>
    </citation>
    <scope>NUCLEOTIDE SEQUENCE [LARGE SCALE GENOMIC DNA]</scope>
    <source>
        <strain evidence="8 10">SRC1lrK2f</strain>
    </source>
</reference>
<dbReference type="STRING" id="5599.A0A177E3S9"/>
<dbReference type="PANTHER" id="PTHR42732">
    <property type="entry name" value="BETA-GALACTOSIDASE"/>
    <property type="match status" value="1"/>
</dbReference>
<dbReference type="Pfam" id="PF02836">
    <property type="entry name" value="Glyco_hydro_2_C"/>
    <property type="match status" value="1"/>
</dbReference>
<proteinExistence type="inferred from homology"/>
<dbReference type="RefSeq" id="XP_018391050.1">
    <property type="nucleotide sequence ID" value="XM_018533898.1"/>
</dbReference>
<dbReference type="Gene3D" id="2.60.40.10">
    <property type="entry name" value="Immunoglobulins"/>
    <property type="match status" value="1"/>
</dbReference>
<dbReference type="Pfam" id="PF02837">
    <property type="entry name" value="Glyco_hydro_2_N"/>
    <property type="match status" value="1"/>
</dbReference>
<evidence type="ECO:0000259" key="7">
    <source>
        <dbReference type="Pfam" id="PF02837"/>
    </source>
</evidence>
<evidence type="ECO:0000313" key="9">
    <source>
        <dbReference type="EMBL" id="RYN71352.1"/>
    </source>
</evidence>
<dbReference type="VEuPathDB" id="FungiDB:CC77DRAFT_926109"/>
<dbReference type="AlphaFoldDB" id="A0A177E3S9"/>
<dbReference type="GeneID" id="29119492"/>
<dbReference type="OMA" id="PQCGSPF"/>
<keyword evidence="3" id="KW-0326">Glycosidase</keyword>